<dbReference type="SUPFAM" id="SSF53474">
    <property type="entry name" value="alpha/beta-Hydrolases"/>
    <property type="match status" value="1"/>
</dbReference>
<dbReference type="EMBL" id="WOFE01000009">
    <property type="protein sequence ID" value="MBM5572617.1"/>
    <property type="molecule type" value="Genomic_DNA"/>
</dbReference>
<dbReference type="InterPro" id="IPR008886">
    <property type="entry name" value="UPF0227/Esterase_YqiA"/>
</dbReference>
<dbReference type="PANTHER" id="PTHR35602">
    <property type="entry name" value="ESTERASE YQIA-RELATED"/>
    <property type="match status" value="1"/>
</dbReference>
<gene>
    <name evidence="1" type="ORF">GM173_13670</name>
</gene>
<dbReference type="PANTHER" id="PTHR35602:SF3">
    <property type="entry name" value="ESTERASE YQIA"/>
    <property type="match status" value="1"/>
</dbReference>
<proteinExistence type="predicted"/>
<evidence type="ECO:0000313" key="2">
    <source>
        <dbReference type="Proteomes" id="UP001195660"/>
    </source>
</evidence>
<protein>
    <submittedName>
        <fullName evidence="1">Esterase YqiA</fullName>
    </submittedName>
</protein>
<dbReference type="Pfam" id="PF05728">
    <property type="entry name" value="UPF0227"/>
    <property type="match status" value="1"/>
</dbReference>
<dbReference type="InterPro" id="IPR029058">
    <property type="entry name" value="AB_hydrolase_fold"/>
</dbReference>
<name>A0ABS2CF35_9NEIS</name>
<comment type="caution">
    <text evidence="1">The sequence shown here is derived from an EMBL/GenBank/DDBJ whole genome shotgun (WGS) entry which is preliminary data.</text>
</comment>
<dbReference type="Proteomes" id="UP001195660">
    <property type="component" value="Unassembled WGS sequence"/>
</dbReference>
<evidence type="ECO:0000313" key="1">
    <source>
        <dbReference type="EMBL" id="MBM5572617.1"/>
    </source>
</evidence>
<sequence>MDHAADWPNVCVGRCTASALGFGCAPYDRLDHFIAMTTLIYLHGFLSSPLSQKAQETTAWMAEQGLAAHYLCPTIPMEPTAASAMLTDLLAPLHGDFCLVGSSLGGFFATWAVEQFGGRAVLINPAVRPYTLINQYLGEQENYQTGEIHFIDASFADKLCQLEARPSDLSRYWLLAQTGDEVLDYRDAVDWYAGCQQTILPGGDHGFIGYSEWLAPIWAFATATHLKSSE</sequence>
<reference evidence="1 2" key="1">
    <citation type="submission" date="2019-11" db="EMBL/GenBank/DDBJ databases">
        <title>Novel Deefgea species.</title>
        <authorList>
            <person name="Han J.-H."/>
        </authorList>
    </citation>
    <scope>NUCLEOTIDE SEQUENCE [LARGE SCALE GENOMIC DNA]</scope>
    <source>
        <strain evidence="1 2">LMG 24817</strain>
    </source>
</reference>
<keyword evidence="2" id="KW-1185">Reference proteome</keyword>
<accession>A0ABS2CF35</accession>
<dbReference type="Gene3D" id="3.40.50.1820">
    <property type="entry name" value="alpha/beta hydrolase"/>
    <property type="match status" value="1"/>
</dbReference>
<organism evidence="1 2">
    <name type="scientific">Deefgea chitinilytica</name>
    <dbReference type="NCBI Taxonomy" id="570276"/>
    <lineage>
        <taxon>Bacteria</taxon>
        <taxon>Pseudomonadati</taxon>
        <taxon>Pseudomonadota</taxon>
        <taxon>Betaproteobacteria</taxon>
        <taxon>Neisseriales</taxon>
        <taxon>Chitinibacteraceae</taxon>
        <taxon>Deefgea</taxon>
    </lineage>
</organism>